<dbReference type="InterPro" id="IPR036065">
    <property type="entry name" value="BolA-like_sf"/>
</dbReference>
<dbReference type="PANTHER" id="PTHR46230">
    <property type="match status" value="1"/>
</dbReference>
<dbReference type="Pfam" id="PF01722">
    <property type="entry name" value="BolA"/>
    <property type="match status" value="1"/>
</dbReference>
<dbReference type="EMBL" id="FWFS01000004">
    <property type="protein sequence ID" value="SLN35107.1"/>
    <property type="molecule type" value="Genomic_DNA"/>
</dbReference>
<comment type="similarity">
    <text evidence="1">Belongs to the BolA/IbaG family.</text>
</comment>
<proteinExistence type="inferred from homology"/>
<accession>A0A1Y5S9W5</accession>
<dbReference type="Proteomes" id="UP000193862">
    <property type="component" value="Unassembled WGS sequence"/>
</dbReference>
<dbReference type="InterPro" id="IPR002634">
    <property type="entry name" value="BolA"/>
</dbReference>
<dbReference type="PIRSF" id="PIRSF003113">
    <property type="entry name" value="BolA"/>
    <property type="match status" value="1"/>
</dbReference>
<dbReference type="AlphaFoldDB" id="A0A1Y5S9W5"/>
<dbReference type="Gene3D" id="3.30.300.90">
    <property type="entry name" value="BolA-like"/>
    <property type="match status" value="1"/>
</dbReference>
<dbReference type="GO" id="GO:0016226">
    <property type="term" value="P:iron-sulfur cluster assembly"/>
    <property type="evidence" value="ECO:0007669"/>
    <property type="project" value="TreeGrafter"/>
</dbReference>
<evidence type="ECO:0000256" key="1">
    <source>
        <dbReference type="RuleBase" id="RU003860"/>
    </source>
</evidence>
<reference evidence="2 3" key="1">
    <citation type="submission" date="2017-03" db="EMBL/GenBank/DDBJ databases">
        <authorList>
            <person name="Afonso C.L."/>
            <person name="Miller P.J."/>
            <person name="Scott M.A."/>
            <person name="Spackman E."/>
            <person name="Goraichik I."/>
            <person name="Dimitrov K.M."/>
            <person name="Suarez D.L."/>
            <person name="Swayne D.E."/>
        </authorList>
    </citation>
    <scope>NUCLEOTIDE SEQUENCE [LARGE SCALE GENOMIC DNA]</scope>
    <source>
        <strain evidence="2 3">CECT 8620</strain>
    </source>
</reference>
<sequence>MGQDLKEAIDHMSITTQMETRLIAAFAPLELEIVDDSASHAGHAGNPGGGRETHFNLRIVSAAFAGQSRVARHRAVHAALGDLVPQIHALSLDLAAP</sequence>
<keyword evidence="3" id="KW-1185">Reference proteome</keyword>
<gene>
    <name evidence="2" type="ORF">AQS8620_01190</name>
</gene>
<dbReference type="SUPFAM" id="SSF82657">
    <property type="entry name" value="BolA-like"/>
    <property type="match status" value="1"/>
</dbReference>
<name>A0A1Y5S9W5_9RHOB</name>
<protein>
    <submittedName>
        <fullName evidence="2">Transcriptional regulator BolA</fullName>
    </submittedName>
</protein>
<organism evidence="2 3">
    <name type="scientific">Aquimixticola soesokkakensis</name>
    <dbReference type="NCBI Taxonomy" id="1519096"/>
    <lineage>
        <taxon>Bacteria</taxon>
        <taxon>Pseudomonadati</taxon>
        <taxon>Pseudomonadota</taxon>
        <taxon>Alphaproteobacteria</taxon>
        <taxon>Rhodobacterales</taxon>
        <taxon>Paracoccaceae</taxon>
        <taxon>Aquimixticola</taxon>
    </lineage>
</organism>
<evidence type="ECO:0000313" key="2">
    <source>
        <dbReference type="EMBL" id="SLN35107.1"/>
    </source>
</evidence>
<dbReference type="PANTHER" id="PTHR46230:SF7">
    <property type="entry name" value="BOLA-LIKE PROTEIN 1"/>
    <property type="match status" value="1"/>
</dbReference>
<evidence type="ECO:0000313" key="3">
    <source>
        <dbReference type="Proteomes" id="UP000193862"/>
    </source>
</evidence>